<gene>
    <name evidence="2" type="ORF">BHAOGJBA_5142</name>
</gene>
<accession>A0AAV4ZSP4</accession>
<organism evidence="2 3">
    <name type="scientific">Methylobacterium hispanicum</name>
    <dbReference type="NCBI Taxonomy" id="270350"/>
    <lineage>
        <taxon>Bacteria</taxon>
        <taxon>Pseudomonadati</taxon>
        <taxon>Pseudomonadota</taxon>
        <taxon>Alphaproteobacteria</taxon>
        <taxon>Hyphomicrobiales</taxon>
        <taxon>Methylobacteriaceae</taxon>
        <taxon>Methylobacterium</taxon>
    </lineage>
</organism>
<reference evidence="2" key="2">
    <citation type="submission" date="2021-08" db="EMBL/GenBank/DDBJ databases">
        <authorList>
            <person name="Tani A."/>
            <person name="Ola A."/>
            <person name="Ogura Y."/>
            <person name="Katsura K."/>
            <person name="Hayashi T."/>
        </authorList>
    </citation>
    <scope>NUCLEOTIDE SEQUENCE</scope>
    <source>
        <strain evidence="2">DSM 16372</strain>
    </source>
</reference>
<dbReference type="Proteomes" id="UP001055247">
    <property type="component" value="Unassembled WGS sequence"/>
</dbReference>
<sequence length="429" mass="44484">MKLMLTVETFKSGDKHGVVWASATGVDALGRRARAAFRDPREGDGRKRATAMIEQMAAAVPPGQDVADIRPIVECFGSWRDRPLTREGKPVMRGGEQMKDRYFEVASFNLLSGPALELRRTKQRACEVVDAVAAAMQAGDASKAAETALEFLRLFSGRPADEIDDVDADEPDAIALEVSPAPDAVDLASAAESPEIAAVEAPQADVPAAEQVVAADVRDLSVGREAAVDPSSSDVEPMRPAAEAAAEVSPHLENGIGTAAAGTAEVESFVAAVEAAPPVHPEPEAGTPAAPARAAPSRPDLGKAPPLSAAAPRQPLPPRAPPVAPRPAAAPAVRPVMARPPVQQAAPTRPAVQPPAQRTSGVEAPQRNAAPASEPRVAPTAAIAPPSGGYRRPEPGEDPEALAAAHLARKQRPGMPQAVRPAPIRPGVR</sequence>
<evidence type="ECO:0000313" key="3">
    <source>
        <dbReference type="Proteomes" id="UP001055247"/>
    </source>
</evidence>
<proteinExistence type="predicted"/>
<dbReference type="AlphaFoldDB" id="A0AAV4ZSP4"/>
<feature type="region of interest" description="Disordered" evidence="1">
    <location>
        <begin position="278"/>
        <end position="429"/>
    </location>
</feature>
<feature type="compositionally biased region" description="Low complexity" evidence="1">
    <location>
        <begin position="326"/>
        <end position="342"/>
    </location>
</feature>
<feature type="compositionally biased region" description="Pro residues" evidence="1">
    <location>
        <begin position="314"/>
        <end position="325"/>
    </location>
</feature>
<evidence type="ECO:0000313" key="2">
    <source>
        <dbReference type="EMBL" id="GJD91594.1"/>
    </source>
</evidence>
<evidence type="ECO:0000256" key="1">
    <source>
        <dbReference type="SAM" id="MobiDB-lite"/>
    </source>
</evidence>
<keyword evidence="3" id="KW-1185">Reference proteome</keyword>
<comment type="caution">
    <text evidence="2">The sequence shown here is derived from an EMBL/GenBank/DDBJ whole genome shotgun (WGS) entry which is preliminary data.</text>
</comment>
<feature type="compositionally biased region" description="Low complexity" evidence="1">
    <location>
        <begin position="284"/>
        <end position="313"/>
    </location>
</feature>
<feature type="region of interest" description="Disordered" evidence="1">
    <location>
        <begin position="224"/>
        <end position="248"/>
    </location>
</feature>
<reference evidence="2" key="1">
    <citation type="journal article" date="2016" name="Front. Microbiol.">
        <title>Genome Sequence of the Piezophilic, Mesophilic Sulfate-Reducing Bacterium Desulfovibrio indicus J2T.</title>
        <authorList>
            <person name="Cao J."/>
            <person name="Maignien L."/>
            <person name="Shao Z."/>
            <person name="Alain K."/>
            <person name="Jebbar M."/>
        </authorList>
    </citation>
    <scope>NUCLEOTIDE SEQUENCE</scope>
    <source>
        <strain evidence="2">DSM 16372</strain>
    </source>
</reference>
<name>A0AAV4ZSP4_9HYPH</name>
<dbReference type="RefSeq" id="WP_238231586.1">
    <property type="nucleotide sequence ID" value="NZ_BPQO01000029.1"/>
</dbReference>
<dbReference type="EMBL" id="BPQO01000029">
    <property type="protein sequence ID" value="GJD91594.1"/>
    <property type="molecule type" value="Genomic_DNA"/>
</dbReference>
<protein>
    <submittedName>
        <fullName evidence="2">Uncharacterized protein</fullName>
    </submittedName>
</protein>